<dbReference type="EMBL" id="MF417932">
    <property type="protein sequence ID" value="ASN71743.1"/>
    <property type="molecule type" value="Genomic_DNA"/>
</dbReference>
<dbReference type="InterPro" id="IPR047737">
    <property type="entry name" value="LysC"/>
</dbReference>
<reference evidence="1" key="1">
    <citation type="submission" date="2017-06" db="EMBL/GenBank/DDBJ databases">
        <title>Novel phages from South African skin metaviromes.</title>
        <authorList>
            <person name="van Zyl L.J."/>
            <person name="Abrahams Y."/>
            <person name="Stander E.A."/>
            <person name="Kirby B.M."/>
            <person name="Clavaud C."/>
            <person name="Farcet C."/>
            <person name="Breton L."/>
            <person name="Trindade M.I."/>
        </authorList>
    </citation>
    <scope>NUCLEOTIDE SEQUENCE</scope>
</reference>
<protein>
    <submittedName>
        <fullName evidence="1">Uncharacterized protein</fullName>
    </submittedName>
</protein>
<evidence type="ECO:0000313" key="1">
    <source>
        <dbReference type="EMBL" id="ASN71743.1"/>
    </source>
</evidence>
<organism evidence="1">
    <name type="scientific">uncultured Caudovirales phage</name>
    <dbReference type="NCBI Taxonomy" id="2100421"/>
    <lineage>
        <taxon>Viruses</taxon>
        <taxon>Duplodnaviria</taxon>
        <taxon>Heunggongvirae</taxon>
        <taxon>Uroviricota</taxon>
        <taxon>Caudoviricetes</taxon>
        <taxon>Peduoviridae</taxon>
        <taxon>Maltschvirus</taxon>
        <taxon>Maltschvirus maltsch</taxon>
    </lineage>
</organism>
<gene>
    <name evidence="1" type="ORF">3S12_12</name>
</gene>
<sequence>MTRCTLDPAAPANNGEMSDDADYLMGAWGECAAKVDLVVDHNARSTQP</sequence>
<dbReference type="NCBIfam" id="NF038368">
    <property type="entry name" value="P2_Rz1"/>
    <property type="match status" value="1"/>
</dbReference>
<proteinExistence type="predicted"/>
<name>A0A2H4JCP0_9CAUD</name>
<accession>A0A2H4JCP0</accession>